<feature type="active site" evidence="11">
    <location>
        <position position="336"/>
    </location>
</feature>
<dbReference type="RefSeq" id="WP_268780134.1">
    <property type="nucleotide sequence ID" value="NZ_JAPRAT010000016.1"/>
</dbReference>
<evidence type="ECO:0000256" key="10">
    <source>
        <dbReference type="ARBA" id="ARBA00049285"/>
    </source>
</evidence>
<dbReference type="HAMAP" id="MF_01209">
    <property type="entry name" value="CPSase_S_chain"/>
    <property type="match status" value="1"/>
</dbReference>
<keyword evidence="5 11" id="KW-0547">Nucleotide-binding</keyword>
<feature type="domain" description="Carbamoyl-phosphate synthase small subunit N-terminal" evidence="12">
    <location>
        <begin position="2"/>
        <end position="132"/>
    </location>
</feature>
<feature type="binding site" evidence="11">
    <location>
        <position position="224"/>
    </location>
    <ligand>
        <name>L-glutamine</name>
        <dbReference type="ChEBI" id="CHEBI:58359"/>
    </ligand>
</feature>
<dbReference type="NCBIfam" id="NF009475">
    <property type="entry name" value="PRK12838.1"/>
    <property type="match status" value="1"/>
</dbReference>
<feature type="active site" description="Nucleophile" evidence="11">
    <location>
        <position position="249"/>
    </location>
</feature>
<dbReference type="Gene3D" id="3.40.50.880">
    <property type="match status" value="1"/>
</dbReference>
<dbReference type="PANTHER" id="PTHR43418:SF7">
    <property type="entry name" value="CARBAMOYL-PHOSPHATE SYNTHASE SMALL CHAIN"/>
    <property type="match status" value="1"/>
</dbReference>
<feature type="binding site" evidence="11">
    <location>
        <position position="253"/>
    </location>
    <ligand>
        <name>L-glutamine</name>
        <dbReference type="ChEBI" id="CHEBI:58359"/>
    </ligand>
</feature>
<evidence type="ECO:0000256" key="8">
    <source>
        <dbReference type="ARBA" id="ARBA00022975"/>
    </source>
</evidence>
<evidence type="ECO:0000256" key="5">
    <source>
        <dbReference type="ARBA" id="ARBA00022741"/>
    </source>
</evidence>
<dbReference type="Proteomes" id="UP001084197">
    <property type="component" value="Unassembled WGS sequence"/>
</dbReference>
<dbReference type="InterPro" id="IPR029062">
    <property type="entry name" value="Class_I_gatase-like"/>
</dbReference>
<dbReference type="CDD" id="cd01744">
    <property type="entry name" value="GATase1_CPSase"/>
    <property type="match status" value="1"/>
</dbReference>
<comment type="pathway">
    <text evidence="2 11">Amino-acid biosynthesis; L-arginine biosynthesis; carbamoyl phosphate from bicarbonate: step 1/1.</text>
</comment>
<dbReference type="EC" id="6.3.5.5" evidence="11"/>
<feature type="active site" evidence="11">
    <location>
        <position position="334"/>
    </location>
</feature>
<dbReference type="SUPFAM" id="SSF52317">
    <property type="entry name" value="Class I glutamine amidotransferase-like"/>
    <property type="match status" value="1"/>
</dbReference>
<keyword evidence="11" id="KW-0055">Arginine biosynthesis</keyword>
<feature type="binding site" evidence="11">
    <location>
        <position position="291"/>
    </location>
    <ligand>
        <name>L-glutamine</name>
        <dbReference type="ChEBI" id="CHEBI:58359"/>
    </ligand>
</feature>
<dbReference type="GO" id="GO:0006541">
    <property type="term" value="P:glutamine metabolic process"/>
    <property type="evidence" value="ECO:0007669"/>
    <property type="project" value="InterPro"/>
</dbReference>
<comment type="catalytic activity">
    <reaction evidence="10 11">
        <text>L-glutamine + H2O = L-glutamate + NH4(+)</text>
        <dbReference type="Rhea" id="RHEA:15889"/>
        <dbReference type="ChEBI" id="CHEBI:15377"/>
        <dbReference type="ChEBI" id="CHEBI:28938"/>
        <dbReference type="ChEBI" id="CHEBI:29985"/>
        <dbReference type="ChEBI" id="CHEBI:58359"/>
    </reaction>
</comment>
<dbReference type="Gene3D" id="3.50.30.20">
    <property type="entry name" value="Carbamoyl-phosphate synthase small subunit, N-terminal domain"/>
    <property type="match status" value="1"/>
</dbReference>
<dbReference type="GO" id="GO:0044205">
    <property type="term" value="P:'de novo' UMP biosynthetic process"/>
    <property type="evidence" value="ECO:0007669"/>
    <property type="project" value="UniProtKB-UniRule"/>
</dbReference>
<evidence type="ECO:0000256" key="3">
    <source>
        <dbReference type="ARBA" id="ARBA00007800"/>
    </source>
</evidence>
<name>A0A9J6RCC8_9BACI</name>
<dbReference type="FunFam" id="3.40.50.880:FF:000029">
    <property type="entry name" value="Carbamoyl-phosphate synthase small chain"/>
    <property type="match status" value="1"/>
</dbReference>
<comment type="subunit">
    <text evidence="11">Composed of two chains; the small (or glutamine) chain promotes the hydrolysis of glutamine to ammonia, which is used by the large (or ammonia) chain to synthesize carbamoyl phosphate. Tetramer of heterodimers (alpha,beta)4.</text>
</comment>
<dbReference type="PRINTS" id="PR00096">
    <property type="entry name" value="GATASE"/>
</dbReference>
<dbReference type="FunFam" id="3.50.30.20:FF:000001">
    <property type="entry name" value="Carbamoyl-phosphate synthase small chain"/>
    <property type="match status" value="1"/>
</dbReference>
<organism evidence="13 14">
    <name type="scientific">Natronobacillus azotifigens</name>
    <dbReference type="NCBI Taxonomy" id="472978"/>
    <lineage>
        <taxon>Bacteria</taxon>
        <taxon>Bacillati</taxon>
        <taxon>Bacillota</taxon>
        <taxon>Bacilli</taxon>
        <taxon>Bacillales</taxon>
        <taxon>Bacillaceae</taxon>
        <taxon>Natronobacillus</taxon>
    </lineage>
</organism>
<feature type="binding site" evidence="11">
    <location>
        <position position="293"/>
    </location>
    <ligand>
        <name>L-glutamine</name>
        <dbReference type="ChEBI" id="CHEBI:58359"/>
    </ligand>
</feature>
<dbReference type="Pfam" id="PF00988">
    <property type="entry name" value="CPSase_sm_chain"/>
    <property type="match status" value="1"/>
</dbReference>
<keyword evidence="6 11" id="KW-0067">ATP-binding</keyword>
<feature type="region of interest" description="CPSase" evidence="11">
    <location>
        <begin position="1"/>
        <end position="173"/>
    </location>
</feature>
<evidence type="ECO:0000313" key="14">
    <source>
        <dbReference type="Proteomes" id="UP001084197"/>
    </source>
</evidence>
<keyword evidence="8 11" id="KW-0665">Pyrimidine biosynthesis</keyword>
<dbReference type="PROSITE" id="PS51273">
    <property type="entry name" value="GATASE_TYPE_1"/>
    <property type="match status" value="1"/>
</dbReference>
<comment type="similarity">
    <text evidence="3 11">Belongs to the CarA family.</text>
</comment>
<comment type="pathway">
    <text evidence="1 11">Pyrimidine metabolism; UMP biosynthesis via de novo pathway; (S)-dihydroorotate from bicarbonate: step 1/3.</text>
</comment>
<keyword evidence="14" id="KW-1185">Reference proteome</keyword>
<dbReference type="GO" id="GO:0004088">
    <property type="term" value="F:carbamoyl-phosphate synthase (glutamine-hydrolyzing) activity"/>
    <property type="evidence" value="ECO:0007669"/>
    <property type="project" value="UniProtKB-UniRule"/>
</dbReference>
<dbReference type="PANTHER" id="PTHR43418">
    <property type="entry name" value="MULTIFUNCTIONAL TRYPTOPHAN BIOSYNTHESIS PROTEIN-RELATED"/>
    <property type="match status" value="1"/>
</dbReference>
<evidence type="ECO:0000256" key="1">
    <source>
        <dbReference type="ARBA" id="ARBA00004812"/>
    </source>
</evidence>
<dbReference type="EMBL" id="JAPRAT010000016">
    <property type="protein sequence ID" value="MCZ0703362.1"/>
    <property type="molecule type" value="Genomic_DNA"/>
</dbReference>
<keyword evidence="4 11" id="KW-0436">Ligase</keyword>
<dbReference type="GO" id="GO:0006526">
    <property type="term" value="P:L-arginine biosynthetic process"/>
    <property type="evidence" value="ECO:0007669"/>
    <property type="project" value="UniProtKB-UniRule"/>
</dbReference>
<dbReference type="NCBIfam" id="TIGR01368">
    <property type="entry name" value="CPSaseIIsmall"/>
    <property type="match status" value="1"/>
</dbReference>
<dbReference type="InterPro" id="IPR017926">
    <property type="entry name" value="GATASE"/>
</dbReference>
<dbReference type="SUPFAM" id="SSF52021">
    <property type="entry name" value="Carbamoyl phosphate synthetase, small subunit N-terminal domain"/>
    <property type="match status" value="1"/>
</dbReference>
<dbReference type="GO" id="GO:0005524">
    <property type="term" value="F:ATP binding"/>
    <property type="evidence" value="ECO:0007669"/>
    <property type="project" value="UniProtKB-UniRule"/>
</dbReference>
<dbReference type="InterPro" id="IPR035686">
    <property type="entry name" value="CPSase_GATase1"/>
</dbReference>
<dbReference type="SMART" id="SM01097">
    <property type="entry name" value="CPSase_sm_chain"/>
    <property type="match status" value="1"/>
</dbReference>
<dbReference type="InterPro" id="IPR006274">
    <property type="entry name" value="CarbamoylP_synth_ssu"/>
</dbReference>
<evidence type="ECO:0000256" key="9">
    <source>
        <dbReference type="ARBA" id="ARBA00048816"/>
    </source>
</evidence>
<dbReference type="InterPro" id="IPR050472">
    <property type="entry name" value="Anth_synth/Amidotransfase"/>
</dbReference>
<feature type="binding site" evidence="11">
    <location>
        <position position="294"/>
    </location>
    <ligand>
        <name>L-glutamine</name>
        <dbReference type="ChEBI" id="CHEBI:58359"/>
    </ligand>
</feature>
<dbReference type="Pfam" id="PF00117">
    <property type="entry name" value="GATase"/>
    <property type="match status" value="1"/>
</dbReference>
<evidence type="ECO:0000256" key="6">
    <source>
        <dbReference type="ARBA" id="ARBA00022840"/>
    </source>
</evidence>
<dbReference type="PRINTS" id="PR00099">
    <property type="entry name" value="CPSGATASE"/>
</dbReference>
<evidence type="ECO:0000259" key="12">
    <source>
        <dbReference type="SMART" id="SM01097"/>
    </source>
</evidence>
<comment type="caution">
    <text evidence="13">The sequence shown here is derived from an EMBL/GenBank/DDBJ whole genome shotgun (WGS) entry which is preliminary data.</text>
</comment>
<sequence length="365" mass="40815">MLKRQLVLEDGTVFNGEAYGCLKENSGEIVFNTGMTGYQEILSDPSYCGQIVTMTYPLIGNYGVNRDDFETIDPSIHGLVVKEMCDTPSNFRNEEPLDTYLKAKGIPAIAGIDTRKLTKIIRKHGTMKGILTAATEERQTETLEITADWPRLMTNQVERVSTSNPYVVPGRGYRIVLVDFGMKHGILRDLTKRKCHVTVVPYHYQADEILRLKPDGIMLTNGPGDPKNVPEAIQMIKDLIGKVPIFGICLGHQLLALACGGDTEKMKFGHRGSNHPVKDLTRNKTHLTSQNHGYAVTEKSLVNTDLVLTHVAINDGTVEGIRHRQYPAFSVQYHPESSPGPEDTSYLFDQFMTEISDHKRQVKED</sequence>
<keyword evidence="11" id="KW-0028">Amino-acid biosynthesis</keyword>
<feature type="binding site" evidence="11">
    <location>
        <position position="250"/>
    </location>
    <ligand>
        <name>L-glutamine</name>
        <dbReference type="ChEBI" id="CHEBI:58359"/>
    </ligand>
</feature>
<dbReference type="InterPro" id="IPR002474">
    <property type="entry name" value="CarbamoylP_synth_ssu_N"/>
</dbReference>
<proteinExistence type="inferred from homology"/>
<feature type="binding site" evidence="11">
    <location>
        <position position="46"/>
    </location>
    <ligand>
        <name>L-glutamine</name>
        <dbReference type="ChEBI" id="CHEBI:58359"/>
    </ligand>
</feature>
<comment type="function">
    <text evidence="11">Small subunit of the glutamine-dependent carbamoyl phosphate synthetase (CPSase). CPSase catalyzes the formation of carbamoyl phosphate from the ammonia moiety of glutamine, carbonate, and phosphate donated by ATP, constituting the first step of 2 biosynthetic pathways, one leading to arginine and/or urea and the other to pyrimidine nucleotides. The small subunit (glutamine amidotransferase) binds and cleaves glutamine to supply the large subunit with the substrate ammonia.</text>
</comment>
<dbReference type="AlphaFoldDB" id="A0A9J6RCC8"/>
<evidence type="ECO:0000313" key="13">
    <source>
        <dbReference type="EMBL" id="MCZ0703362.1"/>
    </source>
</evidence>
<evidence type="ECO:0000256" key="2">
    <source>
        <dbReference type="ARBA" id="ARBA00005077"/>
    </source>
</evidence>
<protein>
    <recommendedName>
        <fullName evidence="11">Carbamoyl phosphate synthase small chain</fullName>
        <ecNumber evidence="11">6.3.5.5</ecNumber>
    </recommendedName>
    <alternativeName>
        <fullName evidence="11">Carbamoyl phosphate synthetase glutamine chain</fullName>
    </alternativeName>
</protein>
<evidence type="ECO:0000256" key="7">
    <source>
        <dbReference type="ARBA" id="ARBA00022962"/>
    </source>
</evidence>
<comment type="catalytic activity">
    <reaction evidence="9 11">
        <text>hydrogencarbonate + L-glutamine + 2 ATP + H2O = carbamoyl phosphate + L-glutamate + 2 ADP + phosphate + 2 H(+)</text>
        <dbReference type="Rhea" id="RHEA:18633"/>
        <dbReference type="ChEBI" id="CHEBI:15377"/>
        <dbReference type="ChEBI" id="CHEBI:15378"/>
        <dbReference type="ChEBI" id="CHEBI:17544"/>
        <dbReference type="ChEBI" id="CHEBI:29985"/>
        <dbReference type="ChEBI" id="CHEBI:30616"/>
        <dbReference type="ChEBI" id="CHEBI:43474"/>
        <dbReference type="ChEBI" id="CHEBI:58228"/>
        <dbReference type="ChEBI" id="CHEBI:58359"/>
        <dbReference type="ChEBI" id="CHEBI:456216"/>
        <dbReference type="EC" id="6.3.5.5"/>
    </reaction>
</comment>
<dbReference type="InterPro" id="IPR036480">
    <property type="entry name" value="CarbP_synth_ssu_N_sf"/>
</dbReference>
<dbReference type="PRINTS" id="PR00097">
    <property type="entry name" value="ANTSNTHASEII"/>
</dbReference>
<feature type="binding site" evidence="11">
    <location>
        <position position="222"/>
    </location>
    <ligand>
        <name>L-glutamine</name>
        <dbReference type="ChEBI" id="CHEBI:58359"/>
    </ligand>
</feature>
<dbReference type="GO" id="GO:0006207">
    <property type="term" value="P:'de novo' pyrimidine nucleobase biosynthetic process"/>
    <property type="evidence" value="ECO:0007669"/>
    <property type="project" value="InterPro"/>
</dbReference>
<keyword evidence="7 11" id="KW-0315">Glutamine amidotransferase</keyword>
<reference evidence="13" key="1">
    <citation type="submission" date="2022-11" db="EMBL/GenBank/DDBJ databases">
        <title>WGS of Natronobacillus azotifigens 24KS-1, an anaerobic diazotrophic haloalkaliphile from soda-rich habitats.</title>
        <authorList>
            <person name="Sorokin D.Y."/>
            <person name="Merkel A.Y."/>
        </authorList>
    </citation>
    <scope>NUCLEOTIDE SEQUENCE</scope>
    <source>
        <strain evidence="13">24KS-1</strain>
    </source>
</reference>
<accession>A0A9J6RCC8</accession>
<gene>
    <name evidence="11 13" type="primary">carA</name>
    <name evidence="13" type="ORF">OWO01_09055</name>
</gene>
<evidence type="ECO:0000256" key="4">
    <source>
        <dbReference type="ARBA" id="ARBA00022598"/>
    </source>
</evidence>
<evidence type="ECO:0000256" key="11">
    <source>
        <dbReference type="HAMAP-Rule" id="MF_01209"/>
    </source>
</evidence>